<dbReference type="InterPro" id="IPR005495">
    <property type="entry name" value="LptG/LptF_permease"/>
</dbReference>
<feature type="transmembrane region" description="Helical" evidence="6">
    <location>
        <begin position="324"/>
        <end position="343"/>
    </location>
</feature>
<feature type="transmembrane region" description="Helical" evidence="6">
    <location>
        <begin position="276"/>
        <end position="293"/>
    </location>
</feature>
<evidence type="ECO:0008006" key="9">
    <source>
        <dbReference type="Google" id="ProtNLM"/>
    </source>
</evidence>
<feature type="transmembrane region" description="Helical" evidence="6">
    <location>
        <begin position="60"/>
        <end position="80"/>
    </location>
</feature>
<organism evidence="7 8">
    <name type="scientific">Devosia chinhatensis</name>
    <dbReference type="NCBI Taxonomy" id="429727"/>
    <lineage>
        <taxon>Bacteria</taxon>
        <taxon>Pseudomonadati</taxon>
        <taxon>Pseudomonadota</taxon>
        <taxon>Alphaproteobacteria</taxon>
        <taxon>Hyphomicrobiales</taxon>
        <taxon>Devosiaceae</taxon>
        <taxon>Devosia</taxon>
    </lineage>
</organism>
<dbReference type="PANTHER" id="PTHR33529">
    <property type="entry name" value="SLR0882 PROTEIN-RELATED"/>
    <property type="match status" value="1"/>
</dbReference>
<evidence type="ECO:0000313" key="7">
    <source>
        <dbReference type="EMBL" id="KKB09179.1"/>
    </source>
</evidence>
<dbReference type="EMBL" id="JZEY01000054">
    <property type="protein sequence ID" value="KKB09179.1"/>
    <property type="molecule type" value="Genomic_DNA"/>
</dbReference>
<keyword evidence="2" id="KW-1003">Cell membrane</keyword>
<evidence type="ECO:0000256" key="4">
    <source>
        <dbReference type="ARBA" id="ARBA00022989"/>
    </source>
</evidence>
<dbReference type="PANTHER" id="PTHR33529:SF6">
    <property type="entry name" value="YJGP_YJGQ FAMILY PERMEASE"/>
    <property type="match status" value="1"/>
</dbReference>
<dbReference type="AlphaFoldDB" id="A0A0F5FJW6"/>
<accession>A0A0F5FJW6</accession>
<keyword evidence="4 6" id="KW-1133">Transmembrane helix</keyword>
<comment type="caution">
    <text evidence="7">The sequence shown here is derived from an EMBL/GenBank/DDBJ whole genome shotgun (WGS) entry which is preliminary data.</text>
</comment>
<feature type="transmembrane region" description="Helical" evidence="6">
    <location>
        <begin position="12"/>
        <end position="30"/>
    </location>
</feature>
<protein>
    <recommendedName>
        <fullName evidence="9">Permease</fullName>
    </recommendedName>
</protein>
<dbReference type="GO" id="GO:0043190">
    <property type="term" value="C:ATP-binding cassette (ABC) transporter complex"/>
    <property type="evidence" value="ECO:0007669"/>
    <property type="project" value="TreeGrafter"/>
</dbReference>
<gene>
    <name evidence="7" type="ORF">VE26_04065</name>
</gene>
<keyword evidence="3 6" id="KW-0812">Transmembrane</keyword>
<evidence type="ECO:0000256" key="1">
    <source>
        <dbReference type="ARBA" id="ARBA00004651"/>
    </source>
</evidence>
<dbReference type="GO" id="GO:0015920">
    <property type="term" value="P:lipopolysaccharide transport"/>
    <property type="evidence" value="ECO:0007669"/>
    <property type="project" value="TreeGrafter"/>
</dbReference>
<proteinExistence type="predicted"/>
<dbReference type="RefSeq" id="WP_046103869.1">
    <property type="nucleotide sequence ID" value="NZ_JZEY01000054.1"/>
</dbReference>
<dbReference type="Pfam" id="PF03739">
    <property type="entry name" value="LptF_LptG"/>
    <property type="match status" value="1"/>
</dbReference>
<dbReference type="Proteomes" id="UP000033649">
    <property type="component" value="Unassembled WGS sequence"/>
</dbReference>
<reference evidence="7 8" key="1">
    <citation type="submission" date="2015-03" db="EMBL/GenBank/DDBJ databases">
        <authorList>
            <person name="Hassan Y."/>
            <person name="Lepp D."/>
            <person name="Li X.-Z."/>
            <person name="Zhou T."/>
        </authorList>
    </citation>
    <scope>NUCLEOTIDE SEQUENCE [LARGE SCALE GENOMIC DNA]</scope>
    <source>
        <strain evidence="7 8">IPL18</strain>
    </source>
</reference>
<evidence type="ECO:0000256" key="6">
    <source>
        <dbReference type="SAM" id="Phobius"/>
    </source>
</evidence>
<dbReference type="PATRIC" id="fig|429727.3.peg.844"/>
<keyword evidence="8" id="KW-1185">Reference proteome</keyword>
<evidence type="ECO:0000256" key="3">
    <source>
        <dbReference type="ARBA" id="ARBA00022692"/>
    </source>
</evidence>
<evidence type="ECO:0000313" key="8">
    <source>
        <dbReference type="Proteomes" id="UP000033649"/>
    </source>
</evidence>
<comment type="subcellular location">
    <subcellularLocation>
        <location evidence="1">Cell membrane</location>
        <topology evidence="1">Multi-pass membrane protein</topology>
    </subcellularLocation>
</comment>
<dbReference type="STRING" id="429727.VE26_04065"/>
<dbReference type="OrthoDB" id="8477889at2"/>
<evidence type="ECO:0000256" key="2">
    <source>
        <dbReference type="ARBA" id="ARBA00022475"/>
    </source>
</evidence>
<evidence type="ECO:0000256" key="5">
    <source>
        <dbReference type="ARBA" id="ARBA00023136"/>
    </source>
</evidence>
<keyword evidence="5 6" id="KW-0472">Membrane</keyword>
<name>A0A0F5FJW6_9HYPH</name>
<sequence length="357" mass="39050">MRKLTAYLTRLFAVDAMILFGIVCVLLWLVNCLRSFEVVSVKGQGFGTLALQALYTMPPLALSFFYICVGIGMVRALMALQNSHELHIIHTSHGLSGLWRATLSTMAAGSLVAMLLAHVAEPWANRQLNVLSSSIAADLVSSTLKPNRFTQVTPGVVLLIGGREDGGLISEFFADDRRDPETRRTYIAESARVMALDDEYILQLQNGTLQYSADDGRYSEIRFARYDINVESLSQQTAFVNPLLERNSFELLGSGLSSGEWSPEAVTLLLNRSAEALRVIGLCLFVLAIAGFPSGRRARFRLPLEAVVLLVGFAERGIGSYSPLGTGTGAILLILISAMVLAIRFRPRRPVQEALQA</sequence>